<evidence type="ECO:0000256" key="4">
    <source>
        <dbReference type="ARBA" id="ARBA00022519"/>
    </source>
</evidence>
<organism evidence="11 12">
    <name type="scientific">Azorhizobium oxalatiphilum</name>
    <dbReference type="NCBI Taxonomy" id="980631"/>
    <lineage>
        <taxon>Bacteria</taxon>
        <taxon>Pseudomonadati</taxon>
        <taxon>Pseudomonadota</taxon>
        <taxon>Alphaproteobacteria</taxon>
        <taxon>Hyphomicrobiales</taxon>
        <taxon>Xanthobacteraceae</taxon>
        <taxon>Azorhizobium</taxon>
    </lineage>
</organism>
<evidence type="ECO:0000256" key="9">
    <source>
        <dbReference type="RuleBase" id="RU369079"/>
    </source>
</evidence>
<comment type="function">
    <text evidence="9">Part of the tripartite ATP-independent periplasmic (TRAP) transport system.</text>
</comment>
<comment type="caution">
    <text evidence="11">The sequence shown here is derived from an EMBL/GenBank/DDBJ whole genome shotgun (WGS) entry which is preliminary data.</text>
</comment>
<keyword evidence="2 9" id="KW-0813">Transport</keyword>
<evidence type="ECO:0000259" key="10">
    <source>
        <dbReference type="Pfam" id="PF04290"/>
    </source>
</evidence>
<feature type="transmembrane region" description="Helical" evidence="9">
    <location>
        <begin position="134"/>
        <end position="151"/>
    </location>
</feature>
<dbReference type="InterPro" id="IPR007387">
    <property type="entry name" value="TRAP_DctQ"/>
</dbReference>
<dbReference type="PANTHER" id="PTHR35011:SF4">
    <property type="entry name" value="SLL1102 PROTEIN"/>
    <property type="match status" value="1"/>
</dbReference>
<dbReference type="Pfam" id="PF04290">
    <property type="entry name" value="DctQ"/>
    <property type="match status" value="1"/>
</dbReference>
<evidence type="ECO:0000313" key="11">
    <source>
        <dbReference type="EMBL" id="GGF63370.1"/>
    </source>
</evidence>
<reference evidence="11" key="2">
    <citation type="submission" date="2020-09" db="EMBL/GenBank/DDBJ databases">
        <authorList>
            <person name="Sun Q."/>
            <person name="Sedlacek I."/>
        </authorList>
    </citation>
    <scope>NUCLEOTIDE SEQUENCE</scope>
    <source>
        <strain evidence="11">CCM 7897</strain>
    </source>
</reference>
<evidence type="ECO:0000256" key="3">
    <source>
        <dbReference type="ARBA" id="ARBA00022475"/>
    </source>
</evidence>
<keyword evidence="4 9" id="KW-0997">Cell inner membrane</keyword>
<dbReference type="GO" id="GO:0022857">
    <property type="term" value="F:transmembrane transporter activity"/>
    <property type="evidence" value="ECO:0007669"/>
    <property type="project" value="UniProtKB-UniRule"/>
</dbReference>
<keyword evidence="5 9" id="KW-0812">Transmembrane</keyword>
<keyword evidence="12" id="KW-1185">Reference proteome</keyword>
<evidence type="ECO:0000256" key="8">
    <source>
        <dbReference type="ARBA" id="ARBA00038436"/>
    </source>
</evidence>
<dbReference type="PANTHER" id="PTHR35011">
    <property type="entry name" value="2,3-DIKETO-L-GULONATE TRAP TRANSPORTER SMALL PERMEASE PROTEIN YIAM"/>
    <property type="match status" value="1"/>
</dbReference>
<keyword evidence="3" id="KW-1003">Cell membrane</keyword>
<dbReference type="EMBL" id="BMCT01000002">
    <property type="protein sequence ID" value="GGF63370.1"/>
    <property type="molecule type" value="Genomic_DNA"/>
</dbReference>
<keyword evidence="7 9" id="KW-0472">Membrane</keyword>
<dbReference type="AlphaFoldDB" id="A0A917BZX1"/>
<proteinExistence type="inferred from homology"/>
<evidence type="ECO:0000313" key="12">
    <source>
        <dbReference type="Proteomes" id="UP000606044"/>
    </source>
</evidence>
<keyword evidence="6 9" id="KW-1133">Transmembrane helix</keyword>
<dbReference type="InterPro" id="IPR055348">
    <property type="entry name" value="DctQ"/>
</dbReference>
<dbReference type="Proteomes" id="UP000606044">
    <property type="component" value="Unassembled WGS sequence"/>
</dbReference>
<comment type="subunit">
    <text evidence="9">The complex comprises the extracytoplasmic solute receptor protein and the two transmembrane proteins.</text>
</comment>
<comment type="subcellular location">
    <subcellularLocation>
        <location evidence="1 9">Cell inner membrane</location>
        <topology evidence="1 9">Multi-pass membrane protein</topology>
    </subcellularLocation>
</comment>
<evidence type="ECO:0000256" key="2">
    <source>
        <dbReference type="ARBA" id="ARBA00022448"/>
    </source>
</evidence>
<dbReference type="RefSeq" id="WP_188578697.1">
    <property type="nucleotide sequence ID" value="NZ_BMCT01000002.1"/>
</dbReference>
<feature type="transmembrane region" description="Helical" evidence="9">
    <location>
        <begin position="53"/>
        <end position="70"/>
    </location>
</feature>
<comment type="similarity">
    <text evidence="8 9">Belongs to the TRAP transporter small permease family.</text>
</comment>
<reference evidence="11" key="1">
    <citation type="journal article" date="2014" name="Int. J. Syst. Evol. Microbiol.">
        <title>Complete genome sequence of Corynebacterium casei LMG S-19264T (=DSM 44701T), isolated from a smear-ripened cheese.</title>
        <authorList>
            <consortium name="US DOE Joint Genome Institute (JGI-PGF)"/>
            <person name="Walter F."/>
            <person name="Albersmeier A."/>
            <person name="Kalinowski J."/>
            <person name="Ruckert C."/>
        </authorList>
    </citation>
    <scope>NUCLEOTIDE SEQUENCE</scope>
    <source>
        <strain evidence="11">CCM 7897</strain>
    </source>
</reference>
<sequence>MNALLKLSRGIDGIGAFFGNIADWLVLAAAFISATNATVRYLVNYSSNSWLEIQWYMFGGMVMLGAAYTLKKNEHVRVDLVYGSLSDRGRLWIDTIGFTVFFLPIIGLLTYLSFNFFWGSFVSKEVSMNAGGLILWPAKALLPAGFALLFLQGISELIKRVAALTGRLNLDTHYEKPVQ</sequence>
<protein>
    <recommendedName>
        <fullName evidence="9">TRAP transporter small permease protein</fullName>
    </recommendedName>
</protein>
<feature type="domain" description="Tripartite ATP-independent periplasmic transporters DctQ component" evidence="10">
    <location>
        <begin position="34"/>
        <end position="161"/>
    </location>
</feature>
<evidence type="ECO:0000256" key="1">
    <source>
        <dbReference type="ARBA" id="ARBA00004429"/>
    </source>
</evidence>
<accession>A0A917BZX1</accession>
<dbReference type="GO" id="GO:0005886">
    <property type="term" value="C:plasma membrane"/>
    <property type="evidence" value="ECO:0007669"/>
    <property type="project" value="UniProtKB-SubCell"/>
</dbReference>
<feature type="transmembrane region" description="Helical" evidence="9">
    <location>
        <begin position="91"/>
        <end position="114"/>
    </location>
</feature>
<evidence type="ECO:0000256" key="6">
    <source>
        <dbReference type="ARBA" id="ARBA00022989"/>
    </source>
</evidence>
<name>A0A917BZX1_9HYPH</name>
<evidence type="ECO:0000256" key="5">
    <source>
        <dbReference type="ARBA" id="ARBA00022692"/>
    </source>
</evidence>
<feature type="transmembrane region" description="Helical" evidence="9">
    <location>
        <begin position="12"/>
        <end position="33"/>
    </location>
</feature>
<gene>
    <name evidence="11" type="ORF">GCM10007301_23980</name>
</gene>
<evidence type="ECO:0000256" key="7">
    <source>
        <dbReference type="ARBA" id="ARBA00023136"/>
    </source>
</evidence>